<dbReference type="InterPro" id="IPR000195">
    <property type="entry name" value="Rab-GAP-TBC_dom"/>
</dbReference>
<dbReference type="PROSITE" id="PS50086">
    <property type="entry name" value="TBC_RABGAP"/>
    <property type="match status" value="1"/>
</dbReference>
<dbReference type="SUPFAM" id="SSF47923">
    <property type="entry name" value="Ypt/Rab-GAP domain of gyp1p"/>
    <property type="match status" value="2"/>
</dbReference>
<evidence type="ECO:0000313" key="4">
    <source>
        <dbReference type="EMBL" id="CAD2170802.1"/>
    </source>
</evidence>
<dbReference type="GO" id="GO:0005769">
    <property type="term" value="C:early endosome"/>
    <property type="evidence" value="ECO:0007669"/>
    <property type="project" value="TreeGrafter"/>
</dbReference>
<dbReference type="Gene3D" id="1.10.472.80">
    <property type="entry name" value="Ypt/Rab-GAP domain of gyp1p, domain 3"/>
    <property type="match status" value="1"/>
</dbReference>
<dbReference type="GO" id="GO:0005096">
    <property type="term" value="F:GTPase activator activity"/>
    <property type="evidence" value="ECO:0007669"/>
    <property type="project" value="UniProtKB-KW"/>
</dbReference>
<dbReference type="EMBL" id="CAJEWN010000174">
    <property type="protein sequence ID" value="CAD2170802.1"/>
    <property type="molecule type" value="Genomic_DNA"/>
</dbReference>
<reference evidence="4 5" key="1">
    <citation type="submission" date="2020-08" db="EMBL/GenBank/DDBJ databases">
        <authorList>
            <person name="Koutsovoulos G."/>
            <person name="Danchin GJ E."/>
        </authorList>
    </citation>
    <scope>NUCLEOTIDE SEQUENCE [LARGE SCALE GENOMIC DNA]</scope>
</reference>
<dbReference type="InterPro" id="IPR035969">
    <property type="entry name" value="Rab-GAP_TBC_sf"/>
</dbReference>
<comment type="caution">
    <text evidence="4">The sequence shown here is derived from an EMBL/GenBank/DDBJ whole genome shotgun (WGS) entry which is preliminary data.</text>
</comment>
<dbReference type="FunFam" id="1.10.472.80:FF:000020">
    <property type="entry name" value="TBC1 domain family, member 16"/>
    <property type="match status" value="1"/>
</dbReference>
<sequence>MSSKRFNDFLRRAQGAISNFRNGGAGFFIGRNGEVIYSKNNICLHEDAENIADLEPIHTPGYLSIYCLDDELLGVTLVLQWMPNTLLEKNPTSIRSVSPKPLSLNENVENKNLIITRLSCSNREVGGDSEEEGELSTIEERVKEEQQYFDNSSIIEKHFEQNEGIVGQRPTTLLQSEEQTFLSLPSIKLIPNTPIEQEMDGKIGDDRLTESSGATSCEDELVEDEEEEGEVDNASSVDDKSEEDEKEQNSSRHSDPFCQKFAASLFFDSIPEHFARDHNLVWNKINNEENGEEEESTSNILALTRDKVIFQSKKVEEEKIILNEDQNNNKEIAGKKLASLFSVNLGKMRSMRVFYSNPERTSGQLVIASYDSQYKIFHFHHDGLDKLALIFERWNAVKAKSAGNDSPSVAGPDRHLLICPVGADLAKTEMDPEDGLYERLNWDYWRSFISKEGNVGDSFTVRKIIYFASMDPKMRKELWPFLLRIFPWSSTYEHRESIRNDLFLRYQRMKRNRIKKISKTTEAGEKFYANVESSILKDVLRTDRRNSFFAGDGNANLETMKSILLTYAVRFPEINYIQGMSDLLAPLLFTLRDEPLAYWCFTELMKQTLFCQSEQRKSVMEIQLDYLRELIRLFVPEFYTHLKFLGGDAPSLMFVHRWILLFFKREFPQAEALHIWEACWSRYRSAHFHLFVACAIVSVFGPDVVSQRLPNDEILLYFSSLAMHMDANLILRKARGLLYQFHRMQRIPCTLAGLQILEENEPNQWNSHVSVKKEYFCTGTHGNDETCPIKSEEEEQSSL</sequence>
<dbReference type="Proteomes" id="UP000580250">
    <property type="component" value="Unassembled WGS sequence"/>
</dbReference>
<feature type="compositionally biased region" description="Acidic residues" evidence="2">
    <location>
        <begin position="217"/>
        <end position="231"/>
    </location>
</feature>
<evidence type="ECO:0000256" key="2">
    <source>
        <dbReference type="SAM" id="MobiDB-lite"/>
    </source>
</evidence>
<dbReference type="OrthoDB" id="10264062at2759"/>
<feature type="region of interest" description="Disordered" evidence="2">
    <location>
        <begin position="192"/>
        <end position="254"/>
    </location>
</feature>
<dbReference type="Pfam" id="PF00566">
    <property type="entry name" value="RabGAP-TBC"/>
    <property type="match status" value="1"/>
</dbReference>
<evidence type="ECO:0000259" key="3">
    <source>
        <dbReference type="PROSITE" id="PS50086"/>
    </source>
</evidence>
<dbReference type="SMART" id="SM00164">
    <property type="entry name" value="TBC"/>
    <property type="match status" value="1"/>
</dbReference>
<evidence type="ECO:0000256" key="1">
    <source>
        <dbReference type="ARBA" id="ARBA00022468"/>
    </source>
</evidence>
<keyword evidence="1" id="KW-0343">GTPase activation</keyword>
<organism evidence="4 5">
    <name type="scientific">Meloidogyne enterolobii</name>
    <name type="common">Root-knot nematode worm</name>
    <name type="synonym">Meloidogyne mayaguensis</name>
    <dbReference type="NCBI Taxonomy" id="390850"/>
    <lineage>
        <taxon>Eukaryota</taxon>
        <taxon>Metazoa</taxon>
        <taxon>Ecdysozoa</taxon>
        <taxon>Nematoda</taxon>
        <taxon>Chromadorea</taxon>
        <taxon>Rhabditida</taxon>
        <taxon>Tylenchina</taxon>
        <taxon>Tylenchomorpha</taxon>
        <taxon>Tylenchoidea</taxon>
        <taxon>Meloidogynidae</taxon>
        <taxon>Meloidogyninae</taxon>
        <taxon>Meloidogyne</taxon>
    </lineage>
</organism>
<proteinExistence type="predicted"/>
<dbReference type="PANTHER" id="PTHR22957:SF547">
    <property type="entry name" value="TBC1 DOMAIN FAMILY MEMBER 16"/>
    <property type="match status" value="1"/>
</dbReference>
<evidence type="ECO:0000313" key="5">
    <source>
        <dbReference type="Proteomes" id="UP000580250"/>
    </source>
</evidence>
<feature type="compositionally biased region" description="Basic and acidic residues" evidence="2">
    <location>
        <begin position="199"/>
        <end position="209"/>
    </location>
</feature>
<feature type="domain" description="Rab-GAP TBC" evidence="3">
    <location>
        <begin position="469"/>
        <end position="683"/>
    </location>
</feature>
<protein>
    <recommendedName>
        <fullName evidence="3">Rab-GAP TBC domain-containing protein</fullName>
    </recommendedName>
</protein>
<name>A0A6V7V7K8_MELEN</name>
<dbReference type="Gene3D" id="2.30.29.230">
    <property type="match status" value="1"/>
</dbReference>
<gene>
    <name evidence="4" type="ORF">MENT_LOCUS22227</name>
</gene>
<dbReference type="Gene3D" id="1.10.8.270">
    <property type="entry name" value="putative rabgap domain of human tbc1 domain family member 14 like domains"/>
    <property type="match status" value="1"/>
</dbReference>
<accession>A0A6V7V7K8</accession>
<dbReference type="AlphaFoldDB" id="A0A6V7V7K8"/>
<dbReference type="PANTHER" id="PTHR22957">
    <property type="entry name" value="TBC1 DOMAIN FAMILY MEMBER GTPASE-ACTIVATING PROTEIN"/>
    <property type="match status" value="1"/>
</dbReference>